<keyword evidence="2" id="KW-0805">Transcription regulation</keyword>
<dbReference type="GO" id="GO:0005634">
    <property type="term" value="C:nucleus"/>
    <property type="evidence" value="ECO:0007669"/>
    <property type="project" value="UniProtKB-SubCell"/>
</dbReference>
<evidence type="ECO:0000259" key="6">
    <source>
        <dbReference type="PROSITE" id="PS50811"/>
    </source>
</evidence>
<dbReference type="InterPro" id="IPR044810">
    <property type="entry name" value="WRKY_plant"/>
</dbReference>
<evidence type="ECO:0000313" key="8">
    <source>
        <dbReference type="Proteomes" id="UP001162972"/>
    </source>
</evidence>
<sequence>MESCWHEELPASRKKAIDKLLRGQQFAEQLKLVMMNNSIEGDGSVLAENLVKEIMNSFTSTLSMLNEGGCDGVVSQIPATKKVCSPCWDGRKSSEDSGESSKSTAAVKVKDRRGCYKRRKSSHSWTNDTSTLTDDGHAWRKYGQKVILNAKYPRNYFRCSHKYDQHCQATKQVQQLGEEPALYRTTYLGHHTCKNLQKASQFVSDPLDHYPTDSSTLLSFNSNGDHPMMTARKSSPVLITALQSVKQEYHNQDSDIPGYDPTIHNNQATSSDYLLSTDDHDHGHLSAFDHGDVVSGVNSSCTTSPHSLDFDSFMAESVGFDDGADILGFEF</sequence>
<dbReference type="GO" id="GO:0003700">
    <property type="term" value="F:DNA-binding transcription factor activity"/>
    <property type="evidence" value="ECO:0007669"/>
    <property type="project" value="InterPro"/>
</dbReference>
<evidence type="ECO:0000256" key="2">
    <source>
        <dbReference type="ARBA" id="ARBA00023015"/>
    </source>
</evidence>
<keyword evidence="3" id="KW-0238">DNA-binding</keyword>
<organism evidence="7 8">
    <name type="scientific">Salix udensis</name>
    <dbReference type="NCBI Taxonomy" id="889485"/>
    <lineage>
        <taxon>Eukaryota</taxon>
        <taxon>Viridiplantae</taxon>
        <taxon>Streptophyta</taxon>
        <taxon>Embryophyta</taxon>
        <taxon>Tracheophyta</taxon>
        <taxon>Spermatophyta</taxon>
        <taxon>Magnoliopsida</taxon>
        <taxon>eudicotyledons</taxon>
        <taxon>Gunneridae</taxon>
        <taxon>Pentapetalae</taxon>
        <taxon>rosids</taxon>
        <taxon>fabids</taxon>
        <taxon>Malpighiales</taxon>
        <taxon>Salicaceae</taxon>
        <taxon>Saliceae</taxon>
        <taxon>Salix</taxon>
    </lineage>
</organism>
<dbReference type="GO" id="GO:0043565">
    <property type="term" value="F:sequence-specific DNA binding"/>
    <property type="evidence" value="ECO:0007669"/>
    <property type="project" value="InterPro"/>
</dbReference>
<evidence type="ECO:0000313" key="7">
    <source>
        <dbReference type="EMBL" id="KAJ6407657.1"/>
    </source>
</evidence>
<evidence type="ECO:0000256" key="1">
    <source>
        <dbReference type="ARBA" id="ARBA00004123"/>
    </source>
</evidence>
<dbReference type="Pfam" id="PF03106">
    <property type="entry name" value="WRKY"/>
    <property type="match status" value="1"/>
</dbReference>
<comment type="caution">
    <text evidence="7">The sequence shown here is derived from an EMBL/GenBank/DDBJ whole genome shotgun (WGS) entry which is preliminary data.</text>
</comment>
<evidence type="ECO:0000256" key="4">
    <source>
        <dbReference type="ARBA" id="ARBA00023163"/>
    </source>
</evidence>
<evidence type="ECO:0000256" key="3">
    <source>
        <dbReference type="ARBA" id="ARBA00023125"/>
    </source>
</evidence>
<dbReference type="EMBL" id="JAPFFJ010000016">
    <property type="protein sequence ID" value="KAJ6407657.1"/>
    <property type="molecule type" value="Genomic_DNA"/>
</dbReference>
<dbReference type="SMART" id="SM00774">
    <property type="entry name" value="WRKY"/>
    <property type="match status" value="1"/>
</dbReference>
<protein>
    <recommendedName>
        <fullName evidence="6">WRKY domain-containing protein</fullName>
    </recommendedName>
</protein>
<dbReference type="SUPFAM" id="SSF118290">
    <property type="entry name" value="WRKY DNA-binding domain"/>
    <property type="match status" value="1"/>
</dbReference>
<accession>A0AAD6JM53</accession>
<dbReference type="Gene3D" id="2.20.25.80">
    <property type="entry name" value="WRKY domain"/>
    <property type="match status" value="1"/>
</dbReference>
<evidence type="ECO:0000256" key="5">
    <source>
        <dbReference type="ARBA" id="ARBA00023242"/>
    </source>
</evidence>
<dbReference type="InterPro" id="IPR003657">
    <property type="entry name" value="WRKY_dom"/>
</dbReference>
<keyword evidence="5" id="KW-0539">Nucleus</keyword>
<gene>
    <name evidence="7" type="ORF">OIU84_011029</name>
</gene>
<comment type="subcellular location">
    <subcellularLocation>
        <location evidence="1">Nucleus</location>
    </subcellularLocation>
</comment>
<reference evidence="7 8" key="1">
    <citation type="journal article" date="2023" name="Int. J. Mol. Sci.">
        <title>De Novo Assembly and Annotation of 11 Diverse Shrub Willow (Salix) Genomes Reveals Novel Gene Organization in Sex-Linked Regions.</title>
        <authorList>
            <person name="Hyden B."/>
            <person name="Feng K."/>
            <person name="Yates T.B."/>
            <person name="Jawdy S."/>
            <person name="Cereghino C."/>
            <person name="Smart L.B."/>
            <person name="Muchero W."/>
        </authorList>
    </citation>
    <scope>NUCLEOTIDE SEQUENCE [LARGE SCALE GENOMIC DNA]</scope>
    <source>
        <tissue evidence="7">Shoot tip</tissue>
    </source>
</reference>
<name>A0AAD6JM53_9ROSI</name>
<dbReference type="PROSITE" id="PS50811">
    <property type="entry name" value="WRKY"/>
    <property type="match status" value="1"/>
</dbReference>
<proteinExistence type="predicted"/>
<feature type="domain" description="WRKY" evidence="6">
    <location>
        <begin position="128"/>
        <end position="191"/>
    </location>
</feature>
<keyword evidence="4" id="KW-0804">Transcription</keyword>
<keyword evidence="8" id="KW-1185">Reference proteome</keyword>
<dbReference type="InterPro" id="IPR036576">
    <property type="entry name" value="WRKY_dom_sf"/>
</dbReference>
<dbReference type="PANTHER" id="PTHR31282">
    <property type="entry name" value="WRKY TRANSCRIPTION FACTOR 21-RELATED"/>
    <property type="match status" value="1"/>
</dbReference>
<dbReference type="Proteomes" id="UP001162972">
    <property type="component" value="Chromosome 6"/>
</dbReference>
<dbReference type="AlphaFoldDB" id="A0AAD6JM53"/>